<evidence type="ECO:0000256" key="1">
    <source>
        <dbReference type="ARBA" id="ARBA00022801"/>
    </source>
</evidence>
<dbReference type="Gene3D" id="3.40.50.1820">
    <property type="entry name" value="alpha/beta hydrolase"/>
    <property type="match status" value="1"/>
</dbReference>
<dbReference type="PANTHER" id="PTHR42776:SF27">
    <property type="entry name" value="DIPEPTIDYL PEPTIDASE FAMILY MEMBER 6"/>
    <property type="match status" value="1"/>
</dbReference>
<dbReference type="Pfam" id="PF00326">
    <property type="entry name" value="Peptidase_S9"/>
    <property type="match status" value="1"/>
</dbReference>
<dbReference type="OrthoDB" id="9812921at2"/>
<protein>
    <submittedName>
        <fullName evidence="3">Dipeptidyl aminopeptidase/acylaminoacyl-peptidase</fullName>
    </submittedName>
</protein>
<keyword evidence="4" id="KW-1185">Reference proteome</keyword>
<gene>
    <name evidence="3" type="ORF">BBEV_0726</name>
</gene>
<dbReference type="RefSeq" id="WP_069364218.1">
    <property type="nucleotide sequence ID" value="NZ_CP012502.1"/>
</dbReference>
<dbReference type="GO" id="GO:0004252">
    <property type="term" value="F:serine-type endopeptidase activity"/>
    <property type="evidence" value="ECO:0007669"/>
    <property type="project" value="TreeGrafter"/>
</dbReference>
<dbReference type="GO" id="GO:0006508">
    <property type="term" value="P:proteolysis"/>
    <property type="evidence" value="ECO:0007669"/>
    <property type="project" value="InterPro"/>
</dbReference>
<sequence>MNRLVDDQTLGYPSQLFHVSEVTYRSGELLVKGMRVVPDGSLRNGSAILYLRGGYRQVGMVRMARMIQYASLGFIVFAPYYRGNAGGEGVDEFGGADLEDAYSGFDLLQEDRRVDPDRIHVVGFSRGGVMAAPTAVNRPVASLTSWGAVSNCFRMYDERKDMGRLLRRTFQGPPEQARRTYQIRSPLNMAHLIQAPVQIVHATEDVHVPVVHALEWHRALTVSGVPVTLSLIRNQGHRMTPKLQYEWTKRICEWMKQQEKGS</sequence>
<dbReference type="AlphaFoldDB" id="A0A1D7QSY9"/>
<accession>A0A1D7QSY9</accession>
<evidence type="ECO:0000313" key="3">
    <source>
        <dbReference type="EMBL" id="AOM82098.1"/>
    </source>
</evidence>
<dbReference type="SUPFAM" id="SSF53474">
    <property type="entry name" value="alpha/beta-Hydrolases"/>
    <property type="match status" value="1"/>
</dbReference>
<proteinExistence type="predicted"/>
<keyword evidence="3" id="KW-0031">Aminopeptidase</keyword>
<dbReference type="PANTHER" id="PTHR42776">
    <property type="entry name" value="SERINE PEPTIDASE S9 FAMILY MEMBER"/>
    <property type="match status" value="1"/>
</dbReference>
<dbReference type="STRING" id="632773.BBEV_0726"/>
<dbReference type="KEGG" id="bbev:BBEV_0726"/>
<organism evidence="3 4">
    <name type="scientific">Salisediminibacterium beveridgei</name>
    <dbReference type="NCBI Taxonomy" id="632773"/>
    <lineage>
        <taxon>Bacteria</taxon>
        <taxon>Bacillati</taxon>
        <taxon>Bacillota</taxon>
        <taxon>Bacilli</taxon>
        <taxon>Bacillales</taxon>
        <taxon>Bacillaceae</taxon>
        <taxon>Salisediminibacterium</taxon>
    </lineage>
</organism>
<evidence type="ECO:0000313" key="4">
    <source>
        <dbReference type="Proteomes" id="UP000094463"/>
    </source>
</evidence>
<feature type="domain" description="Peptidase S9 prolyl oligopeptidase catalytic" evidence="2">
    <location>
        <begin position="67"/>
        <end position="258"/>
    </location>
</feature>
<keyword evidence="3" id="KW-0645">Protease</keyword>
<dbReference type="EMBL" id="CP012502">
    <property type="protein sequence ID" value="AOM82098.1"/>
    <property type="molecule type" value="Genomic_DNA"/>
</dbReference>
<name>A0A1D7QSY9_9BACI</name>
<dbReference type="Proteomes" id="UP000094463">
    <property type="component" value="Chromosome"/>
</dbReference>
<reference evidence="3 4" key="1">
    <citation type="submission" date="2015-08" db="EMBL/GenBank/DDBJ databases">
        <title>The complete genome sequence of Bacillus beveridgei MLTeJB.</title>
        <authorList>
            <person name="Hanson T.E."/>
            <person name="Mesa C."/>
            <person name="Basesman S.M."/>
            <person name="Oremland R.S."/>
        </authorList>
    </citation>
    <scope>NUCLEOTIDE SEQUENCE [LARGE SCALE GENOMIC DNA]</scope>
    <source>
        <strain evidence="3 4">MLTeJB</strain>
    </source>
</reference>
<keyword evidence="1" id="KW-0378">Hydrolase</keyword>
<dbReference type="InterPro" id="IPR001375">
    <property type="entry name" value="Peptidase_S9_cat"/>
</dbReference>
<evidence type="ECO:0000259" key="2">
    <source>
        <dbReference type="Pfam" id="PF00326"/>
    </source>
</evidence>
<dbReference type="GO" id="GO:0004177">
    <property type="term" value="F:aminopeptidase activity"/>
    <property type="evidence" value="ECO:0007669"/>
    <property type="project" value="UniProtKB-KW"/>
</dbReference>
<dbReference type="InterPro" id="IPR029058">
    <property type="entry name" value="AB_hydrolase_fold"/>
</dbReference>